<name>A0A2C5ZN82_9HYPO</name>
<proteinExistence type="predicted"/>
<feature type="region of interest" description="Disordered" evidence="1">
    <location>
        <begin position="91"/>
        <end position="134"/>
    </location>
</feature>
<dbReference type="Pfam" id="PF19189">
    <property type="entry name" value="Mtf2"/>
    <property type="match status" value="1"/>
</dbReference>
<evidence type="ECO:0000313" key="3">
    <source>
        <dbReference type="EMBL" id="PHH81283.1"/>
    </source>
</evidence>
<evidence type="ECO:0000313" key="4">
    <source>
        <dbReference type="Proteomes" id="UP000224854"/>
    </source>
</evidence>
<gene>
    <name evidence="3" type="ORF">CDD82_1114</name>
</gene>
<organism evidence="3 4">
    <name type="scientific">Ophiocordyceps australis</name>
    <dbReference type="NCBI Taxonomy" id="1399860"/>
    <lineage>
        <taxon>Eukaryota</taxon>
        <taxon>Fungi</taxon>
        <taxon>Dikarya</taxon>
        <taxon>Ascomycota</taxon>
        <taxon>Pezizomycotina</taxon>
        <taxon>Sordariomycetes</taxon>
        <taxon>Hypocreomycetidae</taxon>
        <taxon>Hypocreales</taxon>
        <taxon>Ophiocordycipitaceae</taxon>
        <taxon>Ophiocordyceps</taxon>
    </lineage>
</organism>
<reference evidence="3 4" key="1">
    <citation type="submission" date="2017-06" db="EMBL/GenBank/DDBJ databases">
        <title>Ant-infecting Ophiocordyceps genomes reveal a high diversity of potential behavioral manipulation genes and a possible major role for enterotoxins.</title>
        <authorList>
            <person name="De Bekker C."/>
            <person name="Evans H.C."/>
            <person name="Brachmann A."/>
            <person name="Hughes D.P."/>
        </authorList>
    </citation>
    <scope>NUCLEOTIDE SEQUENCE [LARGE SCALE GENOMIC DNA]</scope>
    <source>
        <strain evidence="3 4">1348a</strain>
    </source>
</reference>
<feature type="domain" description="Mtf2-like C-terminal" evidence="2">
    <location>
        <begin position="192"/>
        <end position="368"/>
    </location>
</feature>
<dbReference type="GO" id="GO:0005739">
    <property type="term" value="C:mitochondrion"/>
    <property type="evidence" value="ECO:0007669"/>
    <property type="project" value="InterPro"/>
</dbReference>
<comment type="caution">
    <text evidence="3">The sequence shown here is derived from an EMBL/GenBank/DDBJ whole genome shotgun (WGS) entry which is preliminary data.</text>
</comment>
<dbReference type="AlphaFoldDB" id="A0A2C5ZN82"/>
<evidence type="ECO:0000256" key="1">
    <source>
        <dbReference type="SAM" id="MobiDB-lite"/>
    </source>
</evidence>
<sequence length="411" mass="45752">MPPSSLSFLYHTPTIRQALRLATRSRPLAAASRNVHSDDKTGQSSYYRDNTVPFDWENSKLPPPVYGITPNRSSTLTPSEAEAFRAIFDEIANGQMPKSPRKKKTDSAQEVEQEATSKPAQAETDTGGDGFRQSLLASLPDSLRSAAEIALGVHTLPSDTPGQIHMVPLDKADQVDRELRTSHNKARASERQRIGNLLTDCRTDVALWEAMHKHVFTLPQRLNICNMSDPQKLTVLAHKPNEALGEANAPQGTEETLPVEIYGPLYPYLLRKSLALFEKAFDRPSPLAFYILPQVKALGPASYLLGVTKPLLIRLARMHWQQFGDADSALDVLEESNTACINVDDSFRRLLVAIRNQVRLCTGGVQSDVVQAVVKTAQYQKVVKERVEPMHKWAVEYIGERKKKGSRHSLL</sequence>
<dbReference type="EMBL" id="NJEU01000131">
    <property type="protein sequence ID" value="PHH81283.1"/>
    <property type="molecule type" value="Genomic_DNA"/>
</dbReference>
<keyword evidence="4" id="KW-1185">Reference proteome</keyword>
<evidence type="ECO:0000259" key="2">
    <source>
        <dbReference type="Pfam" id="PF19189"/>
    </source>
</evidence>
<dbReference type="PANTHER" id="PTHR39468">
    <property type="entry name" value="CHROMOSOME 7, WHOLE GENOME SHOTGUN SEQUENCE"/>
    <property type="match status" value="1"/>
</dbReference>
<feature type="region of interest" description="Disordered" evidence="1">
    <location>
        <begin position="28"/>
        <end position="47"/>
    </location>
</feature>
<dbReference type="Proteomes" id="UP000224854">
    <property type="component" value="Unassembled WGS sequence"/>
</dbReference>
<dbReference type="InterPro" id="IPR043837">
    <property type="entry name" value="Mtf2-like_C"/>
</dbReference>
<dbReference type="PANTHER" id="PTHR39468:SF1">
    <property type="entry name" value="MTF2-LIKE C-TERMINAL DOMAIN-CONTAINING PROTEIN"/>
    <property type="match status" value="1"/>
</dbReference>
<protein>
    <recommendedName>
        <fullName evidence="2">Mtf2-like C-terminal domain-containing protein</fullName>
    </recommendedName>
</protein>
<accession>A0A2C5ZN82</accession>
<feature type="compositionally biased region" description="Polar residues" evidence="1">
    <location>
        <begin position="108"/>
        <end position="119"/>
    </location>
</feature>
<dbReference type="InterPro" id="IPR040009">
    <property type="entry name" value="Mtf2/C5D6.12-like"/>
</dbReference>
<dbReference type="OrthoDB" id="2444174at2759"/>